<dbReference type="EMBL" id="JAPFFF010000002">
    <property type="protein sequence ID" value="KAK8896869.1"/>
    <property type="molecule type" value="Genomic_DNA"/>
</dbReference>
<reference evidence="1 2" key="1">
    <citation type="submission" date="2024-04" db="EMBL/GenBank/DDBJ databases">
        <title>Tritrichomonas musculus Genome.</title>
        <authorList>
            <person name="Alves-Ferreira E."/>
            <person name="Grigg M."/>
            <person name="Lorenzi H."/>
            <person name="Galac M."/>
        </authorList>
    </citation>
    <scope>NUCLEOTIDE SEQUENCE [LARGE SCALE GENOMIC DNA]</scope>
    <source>
        <strain evidence="1 2">EAF2021</strain>
    </source>
</reference>
<protein>
    <submittedName>
        <fullName evidence="1">Uncharacterized protein</fullName>
    </submittedName>
</protein>
<sequence>MLLDNNKQKGSCNPLLFKAISDMFGNTDPEILKTANLAEPLLKLLTSYCDVSATLDISETSNVEY</sequence>
<accession>A0ABR2L0L5</accession>
<dbReference type="Proteomes" id="UP001470230">
    <property type="component" value="Unassembled WGS sequence"/>
</dbReference>
<evidence type="ECO:0000313" key="1">
    <source>
        <dbReference type="EMBL" id="KAK8896869.1"/>
    </source>
</evidence>
<organism evidence="1 2">
    <name type="scientific">Tritrichomonas musculus</name>
    <dbReference type="NCBI Taxonomy" id="1915356"/>
    <lineage>
        <taxon>Eukaryota</taxon>
        <taxon>Metamonada</taxon>
        <taxon>Parabasalia</taxon>
        <taxon>Tritrichomonadida</taxon>
        <taxon>Tritrichomonadidae</taxon>
        <taxon>Tritrichomonas</taxon>
    </lineage>
</organism>
<proteinExistence type="predicted"/>
<name>A0ABR2L0L5_9EUKA</name>
<evidence type="ECO:0000313" key="2">
    <source>
        <dbReference type="Proteomes" id="UP001470230"/>
    </source>
</evidence>
<gene>
    <name evidence="1" type="ORF">M9Y10_014795</name>
</gene>
<keyword evidence="2" id="KW-1185">Reference proteome</keyword>
<comment type="caution">
    <text evidence="1">The sequence shown here is derived from an EMBL/GenBank/DDBJ whole genome shotgun (WGS) entry which is preliminary data.</text>
</comment>